<evidence type="ECO:0000313" key="5">
    <source>
        <dbReference type="EnsemblMetazoa" id="PPA41962.1"/>
    </source>
</evidence>
<dbReference type="PANTHER" id="PTHR21700:SF3">
    <property type="entry name" value="TRANSTHYRETIN-LIKE PROTEIN 5"/>
    <property type="match status" value="1"/>
</dbReference>
<comment type="similarity">
    <text evidence="2">Belongs to the nematode transthyretin-like family.</text>
</comment>
<dbReference type="InterPro" id="IPR001534">
    <property type="entry name" value="Transthyretin-like"/>
</dbReference>
<keyword evidence="4" id="KW-0732">Signal</keyword>
<evidence type="ECO:0000256" key="4">
    <source>
        <dbReference type="ARBA" id="ARBA00022729"/>
    </source>
</evidence>
<reference evidence="5" key="2">
    <citation type="submission" date="2022-06" db="UniProtKB">
        <authorList>
            <consortium name="EnsemblMetazoa"/>
        </authorList>
    </citation>
    <scope>IDENTIFICATION</scope>
    <source>
        <strain evidence="5">PS312</strain>
    </source>
</reference>
<dbReference type="InterPro" id="IPR038479">
    <property type="entry name" value="Transthyretin-like_sf"/>
</dbReference>
<reference evidence="6" key="1">
    <citation type="journal article" date="2008" name="Nat. Genet.">
        <title>The Pristionchus pacificus genome provides a unique perspective on nematode lifestyle and parasitism.</title>
        <authorList>
            <person name="Dieterich C."/>
            <person name="Clifton S.W."/>
            <person name="Schuster L.N."/>
            <person name="Chinwalla A."/>
            <person name="Delehaunty K."/>
            <person name="Dinkelacker I."/>
            <person name="Fulton L."/>
            <person name="Fulton R."/>
            <person name="Godfrey J."/>
            <person name="Minx P."/>
            <person name="Mitreva M."/>
            <person name="Roeseler W."/>
            <person name="Tian H."/>
            <person name="Witte H."/>
            <person name="Yang S.P."/>
            <person name="Wilson R.K."/>
            <person name="Sommer R.J."/>
        </authorList>
    </citation>
    <scope>NUCLEOTIDE SEQUENCE [LARGE SCALE GENOMIC DNA]</scope>
    <source>
        <strain evidence="6">PS312</strain>
    </source>
</reference>
<dbReference type="AlphaFoldDB" id="A0A454XN43"/>
<dbReference type="Proteomes" id="UP000005239">
    <property type="component" value="Unassembled WGS sequence"/>
</dbReference>
<proteinExistence type="inferred from homology"/>
<keyword evidence="6" id="KW-1185">Reference proteome</keyword>
<accession>A0A454XN43</accession>
<dbReference type="GO" id="GO:0005576">
    <property type="term" value="C:extracellular region"/>
    <property type="evidence" value="ECO:0007669"/>
    <property type="project" value="UniProtKB-SubCell"/>
</dbReference>
<name>A0A454XN43_PRIPA</name>
<protein>
    <submittedName>
        <fullName evidence="5">Uncharacterized protein</fullName>
    </submittedName>
</protein>
<accession>A0A8R1YZN7</accession>
<dbReference type="Gene3D" id="2.60.40.3330">
    <property type="match status" value="1"/>
</dbReference>
<organism evidence="5 6">
    <name type="scientific">Pristionchus pacificus</name>
    <name type="common">Parasitic nematode worm</name>
    <dbReference type="NCBI Taxonomy" id="54126"/>
    <lineage>
        <taxon>Eukaryota</taxon>
        <taxon>Metazoa</taxon>
        <taxon>Ecdysozoa</taxon>
        <taxon>Nematoda</taxon>
        <taxon>Chromadorea</taxon>
        <taxon>Rhabditida</taxon>
        <taxon>Rhabditina</taxon>
        <taxon>Diplogasteromorpha</taxon>
        <taxon>Diplogasteroidea</taxon>
        <taxon>Neodiplogasteridae</taxon>
        <taxon>Pristionchus</taxon>
    </lineage>
</organism>
<evidence type="ECO:0000256" key="3">
    <source>
        <dbReference type="ARBA" id="ARBA00022525"/>
    </source>
</evidence>
<dbReference type="GO" id="GO:0009986">
    <property type="term" value="C:cell surface"/>
    <property type="evidence" value="ECO:0007669"/>
    <property type="project" value="InterPro"/>
</dbReference>
<gene>
    <name evidence="5" type="primary">WBGene00280331</name>
</gene>
<keyword evidence="3" id="KW-0964">Secreted</keyword>
<comment type="subcellular location">
    <subcellularLocation>
        <location evidence="1">Secreted</location>
    </subcellularLocation>
</comment>
<evidence type="ECO:0000256" key="1">
    <source>
        <dbReference type="ARBA" id="ARBA00004613"/>
    </source>
</evidence>
<evidence type="ECO:0000256" key="2">
    <source>
        <dbReference type="ARBA" id="ARBA00010112"/>
    </source>
</evidence>
<dbReference type="EnsemblMetazoa" id="PPA41962.1">
    <property type="protein sequence ID" value="PPA41962.1"/>
    <property type="gene ID" value="WBGene00280331"/>
</dbReference>
<dbReference type="PANTHER" id="PTHR21700">
    <property type="entry name" value="TRANSTHYRETIN-LIKE FAMILY PROTEIN-RELATED"/>
    <property type="match status" value="1"/>
</dbReference>
<dbReference type="Pfam" id="PF01060">
    <property type="entry name" value="TTR-52"/>
    <property type="match status" value="1"/>
</dbReference>
<sequence length="144" mass="16069">MRAFCAILLVALAIVVHANEQTVGVKGTLWCGKEPIPHSDVQLLVHDTFSDNVLMTVSTNGSGYFQLTGSRNKAYSMRTYVKFFFFCNPNNAKPDPNAKCTRVVRADLPDNIAIDGKNPKWYDMPNVVMKPDGKMPNEDQDCKN</sequence>
<evidence type="ECO:0000313" key="6">
    <source>
        <dbReference type="Proteomes" id="UP000005239"/>
    </source>
</evidence>